<feature type="compositionally biased region" description="Basic and acidic residues" evidence="9">
    <location>
        <begin position="648"/>
        <end position="662"/>
    </location>
</feature>
<comment type="subcellular location">
    <subcellularLocation>
        <location evidence="1">Cell membrane</location>
        <topology evidence="1">Multi-pass membrane protein</topology>
    </subcellularLocation>
</comment>
<dbReference type="PROSITE" id="PS50885">
    <property type="entry name" value="HAMP"/>
    <property type="match status" value="2"/>
</dbReference>
<dbReference type="SUPFAM" id="SSF158472">
    <property type="entry name" value="HAMP domain-like"/>
    <property type="match status" value="1"/>
</dbReference>
<evidence type="ECO:0000256" key="7">
    <source>
        <dbReference type="ARBA" id="ARBA00029447"/>
    </source>
</evidence>
<keyword evidence="2" id="KW-1003">Cell membrane</keyword>
<dbReference type="SMART" id="SM00304">
    <property type="entry name" value="HAMP"/>
    <property type="match status" value="2"/>
</dbReference>
<proteinExistence type="inferred from homology"/>
<dbReference type="OrthoDB" id="8482111at2"/>
<keyword evidence="3" id="KW-0145">Chemotaxis</keyword>
<feature type="domain" description="HAMP" evidence="12">
    <location>
        <begin position="216"/>
        <end position="269"/>
    </location>
</feature>
<keyword evidence="4 10" id="KW-0812">Transmembrane</keyword>
<evidence type="ECO:0000259" key="11">
    <source>
        <dbReference type="PROSITE" id="PS50111"/>
    </source>
</evidence>
<dbReference type="EMBL" id="LGSZ01000045">
    <property type="protein sequence ID" value="KPH80270.1"/>
    <property type="molecule type" value="Genomic_DNA"/>
</dbReference>
<dbReference type="PANTHER" id="PTHR43531:SF11">
    <property type="entry name" value="METHYL-ACCEPTING CHEMOTAXIS PROTEIN 3"/>
    <property type="match status" value="1"/>
</dbReference>
<dbReference type="InterPro" id="IPR004089">
    <property type="entry name" value="MCPsignal_dom"/>
</dbReference>
<evidence type="ECO:0000256" key="2">
    <source>
        <dbReference type="ARBA" id="ARBA00022475"/>
    </source>
</evidence>
<comment type="similarity">
    <text evidence="7">Belongs to the methyl-accepting chemotaxis (MCP) protein family.</text>
</comment>
<organism evidence="13 14">
    <name type="scientific">Bosea vaviloviae</name>
    <dbReference type="NCBI Taxonomy" id="1526658"/>
    <lineage>
        <taxon>Bacteria</taxon>
        <taxon>Pseudomonadati</taxon>
        <taxon>Pseudomonadota</taxon>
        <taxon>Alphaproteobacteria</taxon>
        <taxon>Hyphomicrobiales</taxon>
        <taxon>Boseaceae</taxon>
        <taxon>Bosea</taxon>
    </lineage>
</organism>
<name>A0A0N1F4J7_9HYPH</name>
<dbReference type="RefSeq" id="WP_054209819.1">
    <property type="nucleotide sequence ID" value="NZ_LGSZ01000045.1"/>
</dbReference>
<feature type="region of interest" description="Disordered" evidence="9">
    <location>
        <begin position="275"/>
        <end position="303"/>
    </location>
</feature>
<evidence type="ECO:0000256" key="4">
    <source>
        <dbReference type="ARBA" id="ARBA00022692"/>
    </source>
</evidence>
<feature type="region of interest" description="Disordered" evidence="9">
    <location>
        <begin position="625"/>
        <end position="662"/>
    </location>
</feature>
<dbReference type="PATRIC" id="fig|1526658.3.peg.1166"/>
<accession>A0A0N1F4J7</accession>
<dbReference type="PROSITE" id="PS50111">
    <property type="entry name" value="CHEMOTAXIS_TRANSDUC_2"/>
    <property type="match status" value="1"/>
</dbReference>
<dbReference type="Proteomes" id="UP000037822">
    <property type="component" value="Unassembled WGS sequence"/>
</dbReference>
<dbReference type="GO" id="GO:0007165">
    <property type="term" value="P:signal transduction"/>
    <property type="evidence" value="ECO:0007669"/>
    <property type="project" value="UniProtKB-KW"/>
</dbReference>
<dbReference type="FunFam" id="1.10.287.950:FF:000001">
    <property type="entry name" value="Methyl-accepting chemotaxis sensory transducer"/>
    <property type="match status" value="1"/>
</dbReference>
<evidence type="ECO:0000259" key="12">
    <source>
        <dbReference type="PROSITE" id="PS50885"/>
    </source>
</evidence>
<dbReference type="InterPro" id="IPR033480">
    <property type="entry name" value="sCache_2"/>
</dbReference>
<evidence type="ECO:0000313" key="14">
    <source>
        <dbReference type="Proteomes" id="UP000037822"/>
    </source>
</evidence>
<feature type="compositionally biased region" description="Pro residues" evidence="9">
    <location>
        <begin position="626"/>
        <end position="635"/>
    </location>
</feature>
<dbReference type="Pfam" id="PF17200">
    <property type="entry name" value="sCache_2"/>
    <property type="match status" value="1"/>
</dbReference>
<feature type="domain" description="HAMP" evidence="12">
    <location>
        <begin position="304"/>
        <end position="356"/>
    </location>
</feature>
<evidence type="ECO:0000256" key="9">
    <source>
        <dbReference type="SAM" id="MobiDB-lite"/>
    </source>
</evidence>
<dbReference type="Pfam" id="PF00015">
    <property type="entry name" value="MCPsignal"/>
    <property type="match status" value="1"/>
</dbReference>
<keyword evidence="8" id="KW-0807">Transducer</keyword>
<feature type="compositionally biased region" description="Low complexity" evidence="9">
    <location>
        <begin position="636"/>
        <end position="647"/>
    </location>
</feature>
<evidence type="ECO:0008006" key="15">
    <source>
        <dbReference type="Google" id="ProtNLM"/>
    </source>
</evidence>
<dbReference type="SUPFAM" id="SSF58104">
    <property type="entry name" value="Methyl-accepting chemotaxis protein (MCP) signaling domain"/>
    <property type="match status" value="1"/>
</dbReference>
<dbReference type="InterPro" id="IPR051310">
    <property type="entry name" value="MCP_chemotaxis"/>
</dbReference>
<evidence type="ECO:0000256" key="6">
    <source>
        <dbReference type="ARBA" id="ARBA00023136"/>
    </source>
</evidence>
<keyword evidence="6 10" id="KW-0472">Membrane</keyword>
<reference evidence="13 14" key="1">
    <citation type="submission" date="2015-07" db="EMBL/GenBank/DDBJ databases">
        <title>Whole genome sequencing of Bosea vaviloviae isolated from cave pool.</title>
        <authorList>
            <person name="Tan N.E.H."/>
            <person name="Lee Y.P."/>
            <person name="Gan H.M."/>
            <person name="Barton H."/>
            <person name="Savka M.A."/>
        </authorList>
    </citation>
    <scope>NUCLEOTIDE SEQUENCE [LARGE SCALE GENOMIC DNA]</scope>
    <source>
        <strain evidence="13 14">SD260</strain>
    </source>
</reference>
<evidence type="ECO:0000256" key="3">
    <source>
        <dbReference type="ARBA" id="ARBA00022500"/>
    </source>
</evidence>
<gene>
    <name evidence="13" type="ORF">AE618_14800</name>
</gene>
<dbReference type="GO" id="GO:0005886">
    <property type="term" value="C:plasma membrane"/>
    <property type="evidence" value="ECO:0007669"/>
    <property type="project" value="UniProtKB-SubCell"/>
</dbReference>
<sequence length="662" mass="70061">MSWTKKLATISISRSFALIAGLAVVIAVGSVGYTLTEARNEMVELKRQEVQNATDIARTTVEFYRDKARRGEIAVPEAQKLAIDALAGARFDDGNYFFVYTFDGVSVTHPRADMIGKNLLGLKDPTGKPIVQELLSIAKAGGKGGYLDFLWVKPGDKEPTRKIAYVSGIADWNWAVGTGLHVHDVDAKFLGLMGDVAKVLVPLGLLMLGLVIVLSRRASAMLTSLSGTMSALAAGNLRTVIAHQDRPDEIGSMARALVVFREAALAKDAMQADKARAEQEAAAHRDAADGQRRRSEDERAEISRMQESVVAALGRGLEHLAEGDLTYRITDSFGSDYAKLRDDFNAAIAKLQETMRLIATNTESMKAGSIEISQAADDLAGRTEQQAASVEETATALDELTATVRQTAESARLANQATTQVKLEAEQSTTIVRDAVLAMGGIEKSADEISQIVGVIDEIAFQTNLLALNASVEAARAGDAGKGFAVVASEVRALAQRSASAAKEIKELITASNVEVGKGVTLVGQTGSALQRMAEEITRATSLVAEIAGAAQEQASGLQEVNTAVGEMDQSTQQNAAMAEQSTAAAHSLSQEADRLSALVARFQLGGDIAGLKAMARTMQAAVAPAPRPAAPRPAQPMARAAGAAPVRKADPSAHDKGWEEF</sequence>
<dbReference type="SMART" id="SM01049">
    <property type="entry name" value="Cache_2"/>
    <property type="match status" value="1"/>
</dbReference>
<protein>
    <recommendedName>
        <fullName evidence="15">Chemotaxis protein</fullName>
    </recommendedName>
</protein>
<evidence type="ECO:0000313" key="13">
    <source>
        <dbReference type="EMBL" id="KPH80270.1"/>
    </source>
</evidence>
<evidence type="ECO:0000256" key="10">
    <source>
        <dbReference type="SAM" id="Phobius"/>
    </source>
</evidence>
<keyword evidence="14" id="KW-1185">Reference proteome</keyword>
<dbReference type="SMART" id="SM00283">
    <property type="entry name" value="MA"/>
    <property type="match status" value="1"/>
</dbReference>
<dbReference type="PANTHER" id="PTHR43531">
    <property type="entry name" value="PROTEIN ICFG"/>
    <property type="match status" value="1"/>
</dbReference>
<dbReference type="Gene3D" id="3.30.450.20">
    <property type="entry name" value="PAS domain"/>
    <property type="match status" value="1"/>
</dbReference>
<evidence type="ECO:0000256" key="8">
    <source>
        <dbReference type="PROSITE-ProRule" id="PRU00284"/>
    </source>
</evidence>
<dbReference type="GO" id="GO:0006935">
    <property type="term" value="P:chemotaxis"/>
    <property type="evidence" value="ECO:0007669"/>
    <property type="project" value="UniProtKB-KW"/>
</dbReference>
<dbReference type="CDD" id="cd11386">
    <property type="entry name" value="MCP_signal"/>
    <property type="match status" value="1"/>
</dbReference>
<feature type="transmembrane region" description="Helical" evidence="10">
    <location>
        <begin position="12"/>
        <end position="35"/>
    </location>
</feature>
<evidence type="ECO:0000256" key="1">
    <source>
        <dbReference type="ARBA" id="ARBA00004651"/>
    </source>
</evidence>
<comment type="caution">
    <text evidence="13">The sequence shown here is derived from an EMBL/GenBank/DDBJ whole genome shotgun (WGS) entry which is preliminary data.</text>
</comment>
<evidence type="ECO:0000256" key="5">
    <source>
        <dbReference type="ARBA" id="ARBA00022989"/>
    </source>
</evidence>
<dbReference type="Gene3D" id="1.10.8.500">
    <property type="entry name" value="HAMP domain in histidine kinase"/>
    <property type="match status" value="1"/>
</dbReference>
<feature type="domain" description="Methyl-accepting transducer" evidence="11">
    <location>
        <begin position="361"/>
        <end position="590"/>
    </location>
</feature>
<dbReference type="InterPro" id="IPR003660">
    <property type="entry name" value="HAMP_dom"/>
</dbReference>
<dbReference type="AlphaFoldDB" id="A0A0N1F4J7"/>
<dbReference type="Gene3D" id="1.10.287.950">
    <property type="entry name" value="Methyl-accepting chemotaxis protein"/>
    <property type="match status" value="1"/>
</dbReference>
<keyword evidence="5 10" id="KW-1133">Transmembrane helix</keyword>
<dbReference type="Pfam" id="PF00672">
    <property type="entry name" value="HAMP"/>
    <property type="match status" value="1"/>
</dbReference>